<evidence type="ECO:0000259" key="8">
    <source>
        <dbReference type="PROSITE" id="PS50048"/>
    </source>
</evidence>
<evidence type="ECO:0000313" key="10">
    <source>
        <dbReference type="Proteomes" id="UP000310108"/>
    </source>
</evidence>
<dbReference type="EMBL" id="PJEX01000021">
    <property type="protein sequence ID" value="TKW58693.1"/>
    <property type="molecule type" value="Genomic_DNA"/>
</dbReference>
<dbReference type="InterPro" id="IPR052360">
    <property type="entry name" value="Transcr_Regulatory_Proteins"/>
</dbReference>
<keyword evidence="4" id="KW-0238">DNA-binding</keyword>
<keyword evidence="5" id="KW-0804">Transcription</keyword>
<feature type="compositionally biased region" description="Basic residues" evidence="7">
    <location>
        <begin position="71"/>
        <end position="81"/>
    </location>
</feature>
<feature type="compositionally biased region" description="Pro residues" evidence="7">
    <location>
        <begin position="158"/>
        <end position="173"/>
    </location>
</feature>
<evidence type="ECO:0000256" key="6">
    <source>
        <dbReference type="ARBA" id="ARBA00023242"/>
    </source>
</evidence>
<dbReference type="STRING" id="1306861.A0A4U6XS10"/>
<feature type="region of interest" description="Disordered" evidence="7">
    <location>
        <begin position="54"/>
        <end position="83"/>
    </location>
</feature>
<dbReference type="CDD" id="cd00067">
    <property type="entry name" value="GAL4"/>
    <property type="match status" value="1"/>
</dbReference>
<evidence type="ECO:0000256" key="5">
    <source>
        <dbReference type="ARBA" id="ARBA00023163"/>
    </source>
</evidence>
<organism evidence="9 10">
    <name type="scientific">Colletotrichum tanaceti</name>
    <dbReference type="NCBI Taxonomy" id="1306861"/>
    <lineage>
        <taxon>Eukaryota</taxon>
        <taxon>Fungi</taxon>
        <taxon>Dikarya</taxon>
        <taxon>Ascomycota</taxon>
        <taxon>Pezizomycotina</taxon>
        <taxon>Sordariomycetes</taxon>
        <taxon>Hypocreomycetidae</taxon>
        <taxon>Glomerellales</taxon>
        <taxon>Glomerellaceae</taxon>
        <taxon>Colletotrichum</taxon>
        <taxon>Colletotrichum destructivum species complex</taxon>
    </lineage>
</organism>
<dbReference type="PROSITE" id="PS00463">
    <property type="entry name" value="ZN2_CY6_FUNGAL_1"/>
    <property type="match status" value="1"/>
</dbReference>
<keyword evidence="6" id="KW-0539">Nucleus</keyword>
<evidence type="ECO:0000256" key="1">
    <source>
        <dbReference type="ARBA" id="ARBA00022723"/>
    </source>
</evidence>
<dbReference type="InterPro" id="IPR001138">
    <property type="entry name" value="Zn2Cys6_DnaBD"/>
</dbReference>
<keyword evidence="1" id="KW-0479">Metal-binding</keyword>
<dbReference type="PANTHER" id="PTHR36206">
    <property type="entry name" value="ASPERCRYPTIN BIOSYNTHESIS CLUSTER-SPECIFIC TRANSCRIPTION REGULATOR ATNN-RELATED"/>
    <property type="match status" value="1"/>
</dbReference>
<keyword evidence="2" id="KW-0862">Zinc</keyword>
<comment type="caution">
    <text evidence="9">The sequence shown here is derived from an EMBL/GenBank/DDBJ whole genome shotgun (WGS) entry which is preliminary data.</text>
</comment>
<evidence type="ECO:0000313" key="9">
    <source>
        <dbReference type="EMBL" id="TKW58693.1"/>
    </source>
</evidence>
<feature type="region of interest" description="Disordered" evidence="7">
    <location>
        <begin position="137"/>
        <end position="178"/>
    </location>
</feature>
<proteinExistence type="predicted"/>
<keyword evidence="10" id="KW-1185">Reference proteome</keyword>
<evidence type="ECO:0000256" key="3">
    <source>
        <dbReference type="ARBA" id="ARBA00023015"/>
    </source>
</evidence>
<dbReference type="PANTHER" id="PTHR36206:SF12">
    <property type="entry name" value="ASPERCRYPTIN BIOSYNTHESIS CLUSTER-SPECIFIC TRANSCRIPTION REGULATOR ATNN-RELATED"/>
    <property type="match status" value="1"/>
</dbReference>
<feature type="compositionally biased region" description="Basic and acidic residues" evidence="7">
    <location>
        <begin position="1"/>
        <end position="15"/>
    </location>
</feature>
<accession>A0A4U6XS10</accession>
<dbReference type="Gene3D" id="4.10.240.10">
    <property type="entry name" value="Zn(2)-C6 fungal-type DNA-binding domain"/>
    <property type="match status" value="1"/>
</dbReference>
<sequence length="685" mass="76122">MGERSYPRDTRDEHQASTSSTSARHDSSHVLPPLFPRPGGAMLAANQVAQLALRGGPSSSAAASLASASAGRRKRASRPKVRSGCLTCKTRRVKCDERKPTCARCEKADVECDGYIKEAVDPRRAAEQEHLILAAQKASRRHLLPRPDGTASSRGAPAPGPAQPPPPPPPPPALLSSNPTYIRVDQSDVPYFDLFRYQLIKDLGGSCQADFWSRIVLNESSRDPCIRESILAIGALSQTIFFDAESSKRFGGLPPSALRPWGTPRSYSTGFLNRHHKAALLHHVKAVSIYRQRIQGSSADDTSPRSIIIMTLLLIAFEFIQGNMKNVDSLMGTGMRLLENKITLMHGGLRPGDELVDAGAGHLSPRLRSSGGRPDDEMEDIEHLLPCLCLMAGFTHFFSSHRNSVLLMNSSPKLQLPRPGVTAMAKLQALWGQFFTRAVVHVMRTMHDQLNYNPMDHAKAARERETFVEYIGLWDGVLEAYRGDPALGADARRTLDSIQIQRLLIHIVVSCSLDRGEMMYDLFEAEFRELLDRVVRYLRDPGPVPRVSFTFSEGLTSPLAMIVSKCRNHELRMRAIHVLNNLSWRESAWDGQALVVGKSGVVLLEERGMGVDGFVPPEARWIWMSGKWDIEKRELVATYFRLTPNEDGTPFTAQLVLDMDNLVYSCDMIGCLGRHNPFESYEQPI</sequence>
<protein>
    <submittedName>
        <fullName evidence="9">Putative transcriptional regulatory protein C15D4.02</fullName>
    </submittedName>
</protein>
<evidence type="ECO:0000256" key="4">
    <source>
        <dbReference type="ARBA" id="ARBA00023125"/>
    </source>
</evidence>
<dbReference type="Pfam" id="PF00172">
    <property type="entry name" value="Zn_clus"/>
    <property type="match status" value="1"/>
</dbReference>
<dbReference type="GO" id="GO:0000981">
    <property type="term" value="F:DNA-binding transcription factor activity, RNA polymerase II-specific"/>
    <property type="evidence" value="ECO:0007669"/>
    <property type="project" value="InterPro"/>
</dbReference>
<dbReference type="InterPro" id="IPR036864">
    <property type="entry name" value="Zn2-C6_fun-type_DNA-bd_sf"/>
</dbReference>
<dbReference type="AlphaFoldDB" id="A0A4U6XS10"/>
<reference evidence="9 10" key="1">
    <citation type="journal article" date="2019" name="PLoS ONE">
        <title>Comparative genome analysis indicates high evolutionary potential of pathogenicity genes in Colletotrichum tanaceti.</title>
        <authorList>
            <person name="Lelwala R.V."/>
            <person name="Korhonen P.K."/>
            <person name="Young N.D."/>
            <person name="Scott J.B."/>
            <person name="Ades P.A."/>
            <person name="Gasser R.B."/>
            <person name="Taylor P.W.J."/>
        </authorList>
    </citation>
    <scope>NUCLEOTIDE SEQUENCE [LARGE SCALE GENOMIC DNA]</scope>
    <source>
        <strain evidence="9">BRIP57314</strain>
    </source>
</reference>
<evidence type="ECO:0000256" key="2">
    <source>
        <dbReference type="ARBA" id="ARBA00022833"/>
    </source>
</evidence>
<name>A0A4U6XS10_9PEZI</name>
<dbReference type="GO" id="GO:0008270">
    <property type="term" value="F:zinc ion binding"/>
    <property type="evidence" value="ECO:0007669"/>
    <property type="project" value="InterPro"/>
</dbReference>
<feature type="region of interest" description="Disordered" evidence="7">
    <location>
        <begin position="1"/>
        <end position="39"/>
    </location>
</feature>
<feature type="domain" description="Zn(2)-C6 fungal-type" evidence="8">
    <location>
        <begin position="84"/>
        <end position="112"/>
    </location>
</feature>
<evidence type="ECO:0000256" key="7">
    <source>
        <dbReference type="SAM" id="MobiDB-lite"/>
    </source>
</evidence>
<dbReference type="GO" id="GO:0003677">
    <property type="term" value="F:DNA binding"/>
    <property type="evidence" value="ECO:0007669"/>
    <property type="project" value="UniProtKB-KW"/>
</dbReference>
<keyword evidence="3" id="KW-0805">Transcription regulation</keyword>
<dbReference type="SMART" id="SM00066">
    <property type="entry name" value="GAL4"/>
    <property type="match status" value="1"/>
</dbReference>
<dbReference type="Proteomes" id="UP000310108">
    <property type="component" value="Unassembled WGS sequence"/>
</dbReference>
<dbReference type="SUPFAM" id="SSF57701">
    <property type="entry name" value="Zn2/Cys6 DNA-binding domain"/>
    <property type="match status" value="1"/>
</dbReference>
<gene>
    <name evidence="9" type="ORF">CTA1_9293</name>
</gene>
<feature type="compositionally biased region" description="Low complexity" evidence="7">
    <location>
        <begin position="54"/>
        <end position="70"/>
    </location>
</feature>
<dbReference type="PROSITE" id="PS50048">
    <property type="entry name" value="ZN2_CY6_FUNGAL_2"/>
    <property type="match status" value="1"/>
</dbReference>